<feature type="region of interest" description="Disordered" evidence="1">
    <location>
        <begin position="309"/>
        <end position="361"/>
    </location>
</feature>
<evidence type="ECO:0000256" key="1">
    <source>
        <dbReference type="SAM" id="MobiDB-lite"/>
    </source>
</evidence>
<dbReference type="RefSeq" id="WP_089163763.1">
    <property type="nucleotide sequence ID" value="NZ_MTHB01000206.1"/>
</dbReference>
<dbReference type="InterPro" id="IPR011033">
    <property type="entry name" value="PRC_barrel-like_sf"/>
</dbReference>
<feature type="compositionally biased region" description="Pro residues" evidence="1">
    <location>
        <begin position="320"/>
        <end position="333"/>
    </location>
</feature>
<name>A0A226WV04_CABSO</name>
<gene>
    <name evidence="2" type="ORF">BSU04_30490</name>
</gene>
<proteinExistence type="predicted"/>
<feature type="region of interest" description="Disordered" evidence="1">
    <location>
        <begin position="196"/>
        <end position="218"/>
    </location>
</feature>
<reference evidence="3" key="1">
    <citation type="submission" date="2017-01" db="EMBL/GenBank/DDBJ databases">
        <title>Genome Analysis of Deinococcus marmoris KOPRI26562.</title>
        <authorList>
            <person name="Kim J.H."/>
            <person name="Oh H.-M."/>
        </authorList>
    </citation>
    <scope>NUCLEOTIDE SEQUENCE [LARGE SCALE GENOMIC DNA]</scope>
    <source>
        <strain evidence="3">PAMC 26633</strain>
    </source>
</reference>
<feature type="compositionally biased region" description="Pro residues" evidence="1">
    <location>
        <begin position="92"/>
        <end position="110"/>
    </location>
</feature>
<protein>
    <submittedName>
        <fullName evidence="2">Periplasmic protein TonB</fullName>
    </submittedName>
</protein>
<comment type="caution">
    <text evidence="2">The sequence shown here is derived from an EMBL/GenBank/DDBJ whole genome shotgun (WGS) entry which is preliminary data.</text>
</comment>
<dbReference type="PANTHER" id="PTHR36505">
    <property type="entry name" value="BLR1072 PROTEIN"/>
    <property type="match status" value="1"/>
</dbReference>
<dbReference type="SUPFAM" id="SSF50346">
    <property type="entry name" value="PRC-barrel domain"/>
    <property type="match status" value="2"/>
</dbReference>
<sequence length="361" mass="38105">MSGGFPLRAYEWHWRTVARTLAILLVLAVMSGCSLFPHQAPAPIVDLSTPQPPSEPEVVEPEEPASTPVATQPPAEPKAPRPAPKRRVVVPKKPPPPPPPPVEEKAPPTPPPLLTTRIMQHEQIRGLLDSEIQRPDGKVIGRAVDMYADATGKPKIMIVNLAGFLGVGDRKVTFPWTAFRFNPATKKAPITFAIPTPGSNGASSTAKAKPQDTAARPGSVNDIAPTLAQLIDSNVAQKNGARMGRVVDVLIDAQAQPQALVIDLSDSLAADKRQVAANWPDLHVVSRNKVMQLQLDFTDAQIKAAPTYSPDQPIKIISPVVPPPEPDASPEPAPATTAAASSGPGSDAKAGAAAVARPSKQ</sequence>
<feature type="compositionally biased region" description="Low complexity" evidence="1">
    <location>
        <begin position="334"/>
        <end position="361"/>
    </location>
</feature>
<organism evidence="2 3">
    <name type="scientific">Caballeronia sordidicola</name>
    <name type="common">Burkholderia sordidicola</name>
    <dbReference type="NCBI Taxonomy" id="196367"/>
    <lineage>
        <taxon>Bacteria</taxon>
        <taxon>Pseudomonadati</taxon>
        <taxon>Pseudomonadota</taxon>
        <taxon>Betaproteobacteria</taxon>
        <taxon>Burkholderiales</taxon>
        <taxon>Burkholderiaceae</taxon>
        <taxon>Caballeronia</taxon>
    </lineage>
</organism>
<evidence type="ECO:0000313" key="3">
    <source>
        <dbReference type="Proteomes" id="UP000214720"/>
    </source>
</evidence>
<feature type="compositionally biased region" description="Polar residues" evidence="1">
    <location>
        <begin position="197"/>
        <end position="206"/>
    </location>
</feature>
<feature type="region of interest" description="Disordered" evidence="1">
    <location>
        <begin position="46"/>
        <end position="110"/>
    </location>
</feature>
<accession>A0A226WV04</accession>
<dbReference type="EMBL" id="MTHB01000206">
    <property type="protein sequence ID" value="OXC74617.1"/>
    <property type="molecule type" value="Genomic_DNA"/>
</dbReference>
<dbReference type="Gene3D" id="2.30.30.240">
    <property type="entry name" value="PRC-barrel domain"/>
    <property type="match status" value="2"/>
</dbReference>
<dbReference type="PANTHER" id="PTHR36505:SF1">
    <property type="entry name" value="BLR1072 PROTEIN"/>
    <property type="match status" value="1"/>
</dbReference>
<evidence type="ECO:0000313" key="2">
    <source>
        <dbReference type="EMBL" id="OXC74617.1"/>
    </source>
</evidence>
<dbReference type="AlphaFoldDB" id="A0A226WV04"/>
<dbReference type="Proteomes" id="UP000214720">
    <property type="component" value="Unassembled WGS sequence"/>
</dbReference>